<reference evidence="6" key="2">
    <citation type="submission" date="2020-09" db="EMBL/GenBank/DDBJ databases">
        <authorList>
            <person name="Sun Q."/>
            <person name="Zhou Y."/>
        </authorList>
    </citation>
    <scope>NUCLEOTIDE SEQUENCE</scope>
    <source>
        <strain evidence="6">CGMCC 1.15367</strain>
    </source>
</reference>
<evidence type="ECO:0000256" key="1">
    <source>
        <dbReference type="ARBA" id="ARBA00009481"/>
    </source>
</evidence>
<comment type="caution">
    <text evidence="6">The sequence shown here is derived from an EMBL/GenBank/DDBJ whole genome shotgun (WGS) entry which is preliminary data.</text>
</comment>
<dbReference type="PANTHER" id="PTHR12526">
    <property type="entry name" value="GLYCOSYLTRANSFERASE"/>
    <property type="match status" value="1"/>
</dbReference>
<dbReference type="PANTHER" id="PTHR12526:SF640">
    <property type="entry name" value="COLANIC ACID BIOSYNTHESIS GLYCOSYLTRANSFERASE WCAL-RELATED"/>
    <property type="match status" value="1"/>
</dbReference>
<sequence>MRSVVEAYERDGFIADQDVRLIHSYVDGGVVKRQWVLVQAIFAFLLCLARNRVELVHCHAAMRGSFWRKSLFAAIARRFGIPVVLHLHGSEMKTFYNSQKPFVQRLIRGRLERATRVVVLSKSWEDFVSAIAPRARITVVPNYVTVPAEIQPQPGSEKSILFLGLVGQRKGAFDLIEAFRDVAAAEPAARLTIGGNGETEKAGDLVRDFQLDGVIRLAGWVDGAAKQRLVRESAVYVLPSHNEGLPMSVLEAMAAGQAVVTTRVGGIPELITSEEHGLLFDAGDRSALSQALRRLLSDGELRDRLAAAGRRRVETAYSDKVVLPMLAQLYAECAR</sequence>
<feature type="domain" description="Glycosyltransferase subfamily 4-like N-terminal" evidence="5">
    <location>
        <begin position="9"/>
        <end position="142"/>
    </location>
</feature>
<dbReference type="AlphaFoldDB" id="A0A917E434"/>
<protein>
    <submittedName>
        <fullName evidence="6">Polysaccharide biosynthesis protein</fullName>
    </submittedName>
</protein>
<evidence type="ECO:0000313" key="6">
    <source>
        <dbReference type="EMBL" id="GGE01029.1"/>
    </source>
</evidence>
<organism evidence="6 7">
    <name type="scientific">Aureimonas endophytica</name>
    <dbReference type="NCBI Taxonomy" id="2027858"/>
    <lineage>
        <taxon>Bacteria</taxon>
        <taxon>Pseudomonadati</taxon>
        <taxon>Pseudomonadota</taxon>
        <taxon>Alphaproteobacteria</taxon>
        <taxon>Hyphomicrobiales</taxon>
        <taxon>Aurantimonadaceae</taxon>
        <taxon>Aureimonas</taxon>
    </lineage>
</organism>
<evidence type="ECO:0000256" key="2">
    <source>
        <dbReference type="ARBA" id="ARBA00022676"/>
    </source>
</evidence>
<keyword evidence="2" id="KW-0328">Glycosyltransferase</keyword>
<keyword evidence="7" id="KW-1185">Reference proteome</keyword>
<evidence type="ECO:0000259" key="5">
    <source>
        <dbReference type="Pfam" id="PF13579"/>
    </source>
</evidence>
<proteinExistence type="inferred from homology"/>
<keyword evidence="3" id="KW-0808">Transferase</keyword>
<dbReference type="Pfam" id="PF13579">
    <property type="entry name" value="Glyco_trans_4_4"/>
    <property type="match status" value="1"/>
</dbReference>
<name>A0A917E434_9HYPH</name>
<feature type="domain" description="Glycosyl transferase family 1" evidence="4">
    <location>
        <begin position="152"/>
        <end position="312"/>
    </location>
</feature>
<evidence type="ECO:0000313" key="7">
    <source>
        <dbReference type="Proteomes" id="UP000644699"/>
    </source>
</evidence>
<reference evidence="6" key="1">
    <citation type="journal article" date="2014" name="Int. J. Syst. Evol. Microbiol.">
        <title>Complete genome sequence of Corynebacterium casei LMG S-19264T (=DSM 44701T), isolated from a smear-ripened cheese.</title>
        <authorList>
            <consortium name="US DOE Joint Genome Institute (JGI-PGF)"/>
            <person name="Walter F."/>
            <person name="Albersmeier A."/>
            <person name="Kalinowski J."/>
            <person name="Ruckert C."/>
        </authorList>
    </citation>
    <scope>NUCLEOTIDE SEQUENCE</scope>
    <source>
        <strain evidence="6">CGMCC 1.15367</strain>
    </source>
</reference>
<dbReference type="Proteomes" id="UP000644699">
    <property type="component" value="Unassembled WGS sequence"/>
</dbReference>
<dbReference type="InterPro" id="IPR028098">
    <property type="entry name" value="Glyco_trans_4-like_N"/>
</dbReference>
<dbReference type="CDD" id="cd03801">
    <property type="entry name" value="GT4_PimA-like"/>
    <property type="match status" value="1"/>
</dbReference>
<evidence type="ECO:0000256" key="3">
    <source>
        <dbReference type="ARBA" id="ARBA00022679"/>
    </source>
</evidence>
<gene>
    <name evidence="6" type="ORF">GCM10011390_19840</name>
</gene>
<evidence type="ECO:0000259" key="4">
    <source>
        <dbReference type="Pfam" id="PF00534"/>
    </source>
</evidence>
<comment type="similarity">
    <text evidence="1">Belongs to the glycosyltransferase group 1 family. Glycosyltransferase 4 subfamily.</text>
</comment>
<dbReference type="Gene3D" id="3.40.50.2000">
    <property type="entry name" value="Glycogen Phosphorylase B"/>
    <property type="match status" value="2"/>
</dbReference>
<dbReference type="SUPFAM" id="SSF53756">
    <property type="entry name" value="UDP-Glycosyltransferase/glycogen phosphorylase"/>
    <property type="match status" value="1"/>
</dbReference>
<dbReference type="InterPro" id="IPR001296">
    <property type="entry name" value="Glyco_trans_1"/>
</dbReference>
<accession>A0A917E434</accession>
<dbReference type="GO" id="GO:0016757">
    <property type="term" value="F:glycosyltransferase activity"/>
    <property type="evidence" value="ECO:0007669"/>
    <property type="project" value="UniProtKB-KW"/>
</dbReference>
<dbReference type="Pfam" id="PF00534">
    <property type="entry name" value="Glycos_transf_1"/>
    <property type="match status" value="1"/>
</dbReference>
<dbReference type="EMBL" id="BMIQ01000002">
    <property type="protein sequence ID" value="GGE01029.1"/>
    <property type="molecule type" value="Genomic_DNA"/>
</dbReference>